<feature type="domain" description="Ubiquitin-like" evidence="1">
    <location>
        <begin position="28"/>
        <end position="91"/>
    </location>
</feature>
<accession>A0A1R3KRZ2</accession>
<organism evidence="2 3">
    <name type="scientific">Corchorus olitorius</name>
    <dbReference type="NCBI Taxonomy" id="93759"/>
    <lineage>
        <taxon>Eukaryota</taxon>
        <taxon>Viridiplantae</taxon>
        <taxon>Streptophyta</taxon>
        <taxon>Embryophyta</taxon>
        <taxon>Tracheophyta</taxon>
        <taxon>Spermatophyta</taxon>
        <taxon>Magnoliopsida</taxon>
        <taxon>eudicotyledons</taxon>
        <taxon>Gunneridae</taxon>
        <taxon>Pentapetalae</taxon>
        <taxon>rosids</taxon>
        <taxon>malvids</taxon>
        <taxon>Malvales</taxon>
        <taxon>Malvaceae</taxon>
        <taxon>Grewioideae</taxon>
        <taxon>Apeibeae</taxon>
        <taxon>Corchorus</taxon>
    </lineage>
</organism>
<name>A0A1R3KRZ2_9ROSI</name>
<dbReference type="InterPro" id="IPR029071">
    <property type="entry name" value="Ubiquitin-like_domsf"/>
</dbReference>
<evidence type="ECO:0000259" key="1">
    <source>
        <dbReference type="PROSITE" id="PS50053"/>
    </source>
</evidence>
<evidence type="ECO:0000313" key="2">
    <source>
        <dbReference type="EMBL" id="OMP09841.1"/>
    </source>
</evidence>
<dbReference type="Pfam" id="PF11976">
    <property type="entry name" value="Rad60-SLD"/>
    <property type="match status" value="1"/>
</dbReference>
<dbReference type="Proteomes" id="UP000187203">
    <property type="component" value="Unassembled WGS sequence"/>
</dbReference>
<keyword evidence="3" id="KW-1185">Reference proteome</keyword>
<dbReference type="Gene3D" id="3.10.20.90">
    <property type="entry name" value="Phosphatidylinositol 3-kinase Catalytic Subunit, Chain A, domain 1"/>
    <property type="match status" value="1"/>
</dbReference>
<dbReference type="AlphaFoldDB" id="A0A1R3KRZ2"/>
<dbReference type="EMBL" id="AWUE01012151">
    <property type="protein sequence ID" value="OMP09841.1"/>
    <property type="molecule type" value="Genomic_DNA"/>
</dbReference>
<dbReference type="InterPro" id="IPR000626">
    <property type="entry name" value="Ubiquitin-like_dom"/>
</dbReference>
<sequence>MEMKRRRGGRKSTLITLCDEANDEEKGILLKVQGKSKVENYSSWMGRKTPLYELMLDYTQRIGVPFNSLRLLYDGSAINPSLTPNRLKMEDAWRNHRCHTMPRFGAQGCNSIHSHLSAFGE</sequence>
<comment type="caution">
    <text evidence="2">The sequence shown here is derived from an EMBL/GenBank/DDBJ whole genome shotgun (WGS) entry which is preliminary data.</text>
</comment>
<dbReference type="SUPFAM" id="SSF54236">
    <property type="entry name" value="Ubiquitin-like"/>
    <property type="match status" value="1"/>
</dbReference>
<proteinExistence type="predicted"/>
<evidence type="ECO:0000313" key="3">
    <source>
        <dbReference type="Proteomes" id="UP000187203"/>
    </source>
</evidence>
<protein>
    <submittedName>
        <fullName evidence="2">Small ubiquitin-related modifier, SUMO</fullName>
    </submittedName>
</protein>
<dbReference type="OrthoDB" id="442921at2759"/>
<dbReference type="InterPro" id="IPR022617">
    <property type="entry name" value="Rad60/SUMO-like_dom"/>
</dbReference>
<reference evidence="3" key="1">
    <citation type="submission" date="2013-09" db="EMBL/GenBank/DDBJ databases">
        <title>Corchorus olitorius genome sequencing.</title>
        <authorList>
            <person name="Alam M."/>
            <person name="Haque M.S."/>
            <person name="Islam M.S."/>
            <person name="Emdad E.M."/>
            <person name="Islam M.M."/>
            <person name="Ahmed B."/>
            <person name="Halim A."/>
            <person name="Hossen Q.M.M."/>
            <person name="Hossain M.Z."/>
            <person name="Ahmed R."/>
            <person name="Khan M.M."/>
            <person name="Islam R."/>
            <person name="Rashid M.M."/>
            <person name="Khan S.A."/>
            <person name="Rahman M.S."/>
            <person name="Alam M."/>
            <person name="Yahiya A.S."/>
            <person name="Khan M.S."/>
            <person name="Azam M.S."/>
            <person name="Haque T."/>
            <person name="Lashkar M.Z.H."/>
            <person name="Akhand A.I."/>
            <person name="Morshed G."/>
            <person name="Roy S."/>
            <person name="Uddin K.S."/>
            <person name="Rabeya T."/>
            <person name="Hossain A.S."/>
            <person name="Chowdhury A."/>
            <person name="Snigdha A.R."/>
            <person name="Mortoza M.S."/>
            <person name="Matin S.A."/>
            <person name="Hoque S.M.E."/>
            <person name="Islam M.K."/>
            <person name="Roy D.K."/>
            <person name="Haider R."/>
            <person name="Moosa M.M."/>
            <person name="Elias S.M."/>
            <person name="Hasan A.M."/>
            <person name="Jahan S."/>
            <person name="Shafiuddin M."/>
            <person name="Mahmood N."/>
            <person name="Shommy N.S."/>
        </authorList>
    </citation>
    <scope>NUCLEOTIDE SEQUENCE [LARGE SCALE GENOMIC DNA]</scope>
    <source>
        <strain evidence="3">cv. O-4</strain>
    </source>
</reference>
<dbReference type="PANTHER" id="PTHR10562">
    <property type="entry name" value="SMALL UBIQUITIN-RELATED MODIFIER"/>
    <property type="match status" value="1"/>
</dbReference>
<gene>
    <name evidence="2" type="ORF">COLO4_05090</name>
</gene>
<dbReference type="PROSITE" id="PS50053">
    <property type="entry name" value="UBIQUITIN_2"/>
    <property type="match status" value="1"/>
</dbReference>